<dbReference type="Proteomes" id="UP000032430">
    <property type="component" value="Chromosome I"/>
</dbReference>
<dbReference type="PANTHER" id="PTHR30582">
    <property type="entry name" value="L,D-TRANSPEPTIDASE"/>
    <property type="match status" value="1"/>
</dbReference>
<evidence type="ECO:0000256" key="2">
    <source>
        <dbReference type="ARBA" id="ARBA00005992"/>
    </source>
</evidence>
<dbReference type="CDD" id="cd16913">
    <property type="entry name" value="YkuD_like"/>
    <property type="match status" value="1"/>
</dbReference>
<dbReference type="SUPFAM" id="SSF141523">
    <property type="entry name" value="L,D-transpeptidase catalytic domain-like"/>
    <property type="match status" value="1"/>
</dbReference>
<keyword evidence="12" id="KW-1185">Reference proteome</keyword>
<dbReference type="GO" id="GO:0018104">
    <property type="term" value="P:peptidoglycan-protein cross-linking"/>
    <property type="evidence" value="ECO:0007669"/>
    <property type="project" value="TreeGrafter"/>
</dbReference>
<dbReference type="InterPro" id="IPR005490">
    <property type="entry name" value="LD_TPept_cat_dom"/>
</dbReference>
<protein>
    <submittedName>
        <fullName evidence="11">Putative ErfK/YbiS/YcfS/YnhG protein</fullName>
    </submittedName>
</protein>
<evidence type="ECO:0000256" key="3">
    <source>
        <dbReference type="ARBA" id="ARBA00022676"/>
    </source>
</evidence>
<feature type="active site" description="Proton donor/acceptor" evidence="9">
    <location>
        <position position="122"/>
    </location>
</feature>
<evidence type="ECO:0000313" key="12">
    <source>
        <dbReference type="Proteomes" id="UP000032430"/>
    </source>
</evidence>
<dbReference type="InterPro" id="IPR038063">
    <property type="entry name" value="Transpep_catalytic_dom"/>
</dbReference>
<organism evidence="11 12">
    <name type="scientific">Legionella fallonii LLAP-10</name>
    <dbReference type="NCBI Taxonomy" id="1212491"/>
    <lineage>
        <taxon>Bacteria</taxon>
        <taxon>Pseudomonadati</taxon>
        <taxon>Pseudomonadota</taxon>
        <taxon>Gammaproteobacteria</taxon>
        <taxon>Legionellales</taxon>
        <taxon>Legionellaceae</taxon>
        <taxon>Legionella</taxon>
    </lineage>
</organism>
<dbReference type="PANTHER" id="PTHR30582:SF24">
    <property type="entry name" value="L,D-TRANSPEPTIDASE ERFK_SRFK-RELATED"/>
    <property type="match status" value="1"/>
</dbReference>
<dbReference type="Pfam" id="PF03734">
    <property type="entry name" value="YkuD"/>
    <property type="match status" value="1"/>
</dbReference>
<dbReference type="GO" id="GO:0071972">
    <property type="term" value="F:peptidoglycan L,D-transpeptidase activity"/>
    <property type="evidence" value="ECO:0007669"/>
    <property type="project" value="TreeGrafter"/>
</dbReference>
<evidence type="ECO:0000313" key="11">
    <source>
        <dbReference type="EMBL" id="CEG57045.1"/>
    </source>
</evidence>
<reference evidence="12" key="1">
    <citation type="submission" date="2014-09" db="EMBL/GenBank/DDBJ databases">
        <authorList>
            <person name="Gomez-Valero L."/>
        </authorList>
    </citation>
    <scope>NUCLEOTIDE SEQUENCE [LARGE SCALE GENOMIC DNA]</scope>
    <source>
        <strain evidence="12">ATCC700992</strain>
    </source>
</reference>
<evidence type="ECO:0000256" key="9">
    <source>
        <dbReference type="PROSITE-ProRule" id="PRU01373"/>
    </source>
</evidence>
<accession>A0A098G6A8</accession>
<keyword evidence="3" id="KW-0328">Glycosyltransferase</keyword>
<evidence type="ECO:0000256" key="5">
    <source>
        <dbReference type="ARBA" id="ARBA00022801"/>
    </source>
</evidence>
<dbReference type="AlphaFoldDB" id="A0A098G6A8"/>
<evidence type="ECO:0000256" key="1">
    <source>
        <dbReference type="ARBA" id="ARBA00004752"/>
    </source>
</evidence>
<dbReference type="InterPro" id="IPR050979">
    <property type="entry name" value="LD-transpeptidase"/>
</dbReference>
<evidence type="ECO:0000259" key="10">
    <source>
        <dbReference type="PROSITE" id="PS52029"/>
    </source>
</evidence>
<dbReference type="GO" id="GO:0005576">
    <property type="term" value="C:extracellular region"/>
    <property type="evidence" value="ECO:0007669"/>
    <property type="project" value="TreeGrafter"/>
</dbReference>
<dbReference type="UniPathway" id="UPA00219"/>
<dbReference type="OrthoDB" id="9787225at2"/>
<keyword evidence="4" id="KW-0808">Transferase</keyword>
<dbReference type="HOGENOM" id="CLU_042399_3_1_6"/>
<evidence type="ECO:0000256" key="7">
    <source>
        <dbReference type="ARBA" id="ARBA00022984"/>
    </source>
</evidence>
<keyword evidence="6 9" id="KW-0133">Cell shape</keyword>
<dbReference type="EMBL" id="LN614827">
    <property type="protein sequence ID" value="CEG57045.1"/>
    <property type="molecule type" value="Genomic_DNA"/>
</dbReference>
<evidence type="ECO:0000256" key="4">
    <source>
        <dbReference type="ARBA" id="ARBA00022679"/>
    </source>
</evidence>
<proteinExistence type="inferred from homology"/>
<comment type="similarity">
    <text evidence="2">Belongs to the YkuD family.</text>
</comment>
<dbReference type="KEGG" id="lfa:LFA_1638"/>
<evidence type="ECO:0000256" key="6">
    <source>
        <dbReference type="ARBA" id="ARBA00022960"/>
    </source>
</evidence>
<keyword evidence="7 9" id="KW-0573">Peptidoglycan synthesis</keyword>
<dbReference type="STRING" id="1212491.LFA_1638"/>
<dbReference type="RefSeq" id="WP_045095614.1">
    <property type="nucleotide sequence ID" value="NZ_LN614827.1"/>
</dbReference>
<sequence>MKQCNKIIFISTTTQEMTCFESDNIVSTYLVSTAKNGVGEKKNSGCTPRGWHKVHAIIGLQLPMNSVLVSREWTREIYTEELAAQYPDRDWILTRIVQLDGLEPGRNKGGDVDTLERYIYIHGTPDTMKLGKPGSHGCIRMNNKEVIDLGDWVTPETLVYIQ</sequence>
<dbReference type="GO" id="GO:0016757">
    <property type="term" value="F:glycosyltransferase activity"/>
    <property type="evidence" value="ECO:0007669"/>
    <property type="project" value="UniProtKB-KW"/>
</dbReference>
<gene>
    <name evidence="11" type="ORF">LFA_1638</name>
</gene>
<dbReference type="PROSITE" id="PS52029">
    <property type="entry name" value="LD_TPASE"/>
    <property type="match status" value="1"/>
</dbReference>
<keyword evidence="8 9" id="KW-0961">Cell wall biogenesis/degradation</keyword>
<feature type="active site" description="Nucleophile" evidence="9">
    <location>
        <position position="138"/>
    </location>
</feature>
<feature type="domain" description="L,D-TPase catalytic" evidence="10">
    <location>
        <begin position="6"/>
        <end position="162"/>
    </location>
</feature>
<evidence type="ECO:0000256" key="8">
    <source>
        <dbReference type="ARBA" id="ARBA00023316"/>
    </source>
</evidence>
<dbReference type="GO" id="GO:0071555">
    <property type="term" value="P:cell wall organization"/>
    <property type="evidence" value="ECO:0007669"/>
    <property type="project" value="UniProtKB-UniRule"/>
</dbReference>
<name>A0A098G6A8_9GAMM</name>
<comment type="pathway">
    <text evidence="1 9">Cell wall biogenesis; peptidoglycan biosynthesis.</text>
</comment>
<dbReference type="GO" id="GO:0008360">
    <property type="term" value="P:regulation of cell shape"/>
    <property type="evidence" value="ECO:0007669"/>
    <property type="project" value="UniProtKB-UniRule"/>
</dbReference>
<dbReference type="Gene3D" id="2.40.440.10">
    <property type="entry name" value="L,D-transpeptidase catalytic domain-like"/>
    <property type="match status" value="1"/>
</dbReference>
<keyword evidence="5" id="KW-0378">Hydrolase</keyword>